<dbReference type="CDD" id="cd03784">
    <property type="entry name" value="GT1_Gtf-like"/>
    <property type="match status" value="1"/>
</dbReference>
<comment type="similarity">
    <text evidence="1">Belongs to the UDP-glycosyltransferase family.</text>
</comment>
<dbReference type="InterPro" id="IPR035595">
    <property type="entry name" value="UDP_glycos_trans_CS"/>
</dbReference>
<proteinExistence type="inferred from homology"/>
<comment type="caution">
    <text evidence="8">The sequence shown here is derived from an EMBL/GenBank/DDBJ whole genome shotgun (WGS) entry which is preliminary data.</text>
</comment>
<keyword evidence="4" id="KW-0808">Transferase</keyword>
<dbReference type="PANTHER" id="PTHR42796:SF4">
    <property type="entry name" value="FUMARYLACETOACETATE HYDROLASE DOMAIN-CONTAINING PROTEIN 2A"/>
    <property type="match status" value="1"/>
</dbReference>
<sequence length="754" mass="84118">MGHSTIALFILLCFCSANGLKILCIFPVVSHSHYTSGYILAKDLANRGHEVTFISPFQPEDDSVKNLRILVLTGFQERWQEMKKDVVLFDMNKLPVFLTTLQLGGLGLQMVDGTLQHEVIQTLLKSNEKFDAVILEQFINDGLKSIAYQLGAEPILFSTVPPGSWTNHLVGNPDIPSYIPQVYLASPIHKNFWLRTKNFLAYVFQKLYDYLYFYPRQNQIVQKYFPNHPHLYDLMHNVSLILLNSHAAYSGTVPLLPNMIEIGGFHVQPPKKLPDDLQKILDNAKNGVIYFSMGTLLNSKDFSPTIKSDILNSFSKLKQTILWKYEENLPEAPKNVIIRKWFPQSDLLAHPNVKLFITHGGLLSTIESLHRGVPIVGIPVYGDQKLNMGNAVSRGYGVTVDFRELSEETLSKALKEVLENPKYTERTKYGSQILRDQITKPLDRAEYWIDYVVSYIAQTITVSAAGKMRFVQFQLKSGGPQHIGAQLSLDGDIFDISAVDSSVPNSLLKFLSEGNGVVEKAKRIVAAGKSVVPLTDVNLLAPITKPDKVACIGLNYSGHCDEQNIPYPTEPIIFSKFSSTIIGPYDTIKLPSITNSVDWEAELAVVIGKTAKCIRQDQVEDHIFGYTIAQDISARDWQKKRNGGQFLLGKTMDTFCPIGPAIVTKNKLNAQNLNIKSYVNGVLKQNGNTSEMIFKIDFIVSYLSQIVTLYPGDLILTGTPAGVGVHRSPPEFLKAGDVVETEIEGIGKLRNPVE</sequence>
<feature type="domain" description="Fumarylacetoacetase-like C-terminal" evidence="7">
    <location>
        <begin position="548"/>
        <end position="753"/>
    </location>
</feature>
<dbReference type="InterPro" id="IPR011234">
    <property type="entry name" value="Fumarylacetoacetase-like_C"/>
</dbReference>
<keyword evidence="3" id="KW-0328">Glycosyltransferase</keyword>
<dbReference type="Pfam" id="PF01557">
    <property type="entry name" value="FAA_hydrolase"/>
    <property type="match status" value="1"/>
</dbReference>
<dbReference type="GO" id="GO:0050163">
    <property type="term" value="F:oxaloacetate tautomerase activity"/>
    <property type="evidence" value="ECO:0007669"/>
    <property type="project" value="UniProtKB-ARBA"/>
</dbReference>
<evidence type="ECO:0000259" key="7">
    <source>
        <dbReference type="Pfam" id="PF01557"/>
    </source>
</evidence>
<feature type="signal peptide" evidence="6">
    <location>
        <begin position="1"/>
        <end position="19"/>
    </location>
</feature>
<reference evidence="8 9" key="1">
    <citation type="journal article" date="2024" name="BMC Genomics">
        <title>De novo assembly and annotation of Popillia japonica's genome with initial clues to its potential as an invasive pest.</title>
        <authorList>
            <person name="Cucini C."/>
            <person name="Boschi S."/>
            <person name="Funari R."/>
            <person name="Cardaioli E."/>
            <person name="Iannotti N."/>
            <person name="Marturano G."/>
            <person name="Paoli F."/>
            <person name="Bruttini M."/>
            <person name="Carapelli A."/>
            <person name="Frati F."/>
            <person name="Nardi F."/>
        </authorList>
    </citation>
    <scope>NUCLEOTIDE SEQUENCE [LARGE SCALE GENOMIC DNA]</scope>
    <source>
        <strain evidence="8">DMR45628</strain>
    </source>
</reference>
<dbReference type="GO" id="GO:0046872">
    <property type="term" value="F:metal ion binding"/>
    <property type="evidence" value="ECO:0007669"/>
    <property type="project" value="UniProtKB-KW"/>
</dbReference>
<dbReference type="SUPFAM" id="SSF56529">
    <property type="entry name" value="FAH"/>
    <property type="match status" value="1"/>
</dbReference>
<dbReference type="FunFam" id="3.90.850.10:FF:000002">
    <property type="entry name" value="2-hydroxyhepta-2,4-diene-1,7-dioate isomerase"/>
    <property type="match status" value="1"/>
</dbReference>
<dbReference type="Gene3D" id="3.90.850.10">
    <property type="entry name" value="Fumarylacetoacetase-like, C-terminal domain"/>
    <property type="match status" value="1"/>
</dbReference>
<organism evidence="8 9">
    <name type="scientific">Popillia japonica</name>
    <name type="common">Japanese beetle</name>
    <dbReference type="NCBI Taxonomy" id="7064"/>
    <lineage>
        <taxon>Eukaryota</taxon>
        <taxon>Metazoa</taxon>
        <taxon>Ecdysozoa</taxon>
        <taxon>Arthropoda</taxon>
        <taxon>Hexapoda</taxon>
        <taxon>Insecta</taxon>
        <taxon>Pterygota</taxon>
        <taxon>Neoptera</taxon>
        <taxon>Endopterygota</taxon>
        <taxon>Coleoptera</taxon>
        <taxon>Polyphaga</taxon>
        <taxon>Scarabaeiformia</taxon>
        <taxon>Scarabaeidae</taxon>
        <taxon>Rutelinae</taxon>
        <taxon>Popillia</taxon>
    </lineage>
</organism>
<dbReference type="GO" id="GO:0016787">
    <property type="term" value="F:hydrolase activity"/>
    <property type="evidence" value="ECO:0007669"/>
    <property type="project" value="UniProtKB-KW"/>
</dbReference>
<gene>
    <name evidence="8" type="ORF">QE152_g11144</name>
</gene>
<evidence type="ECO:0000256" key="5">
    <source>
        <dbReference type="ARBA" id="ARBA00022723"/>
    </source>
</evidence>
<evidence type="ECO:0000256" key="2">
    <source>
        <dbReference type="ARBA" id="ARBA00010211"/>
    </source>
</evidence>
<dbReference type="PROSITE" id="PS00375">
    <property type="entry name" value="UDPGT"/>
    <property type="match status" value="1"/>
</dbReference>
<feature type="chain" id="PRO_5043542153" evidence="6">
    <location>
        <begin position="20"/>
        <end position="754"/>
    </location>
</feature>
<dbReference type="Proteomes" id="UP001458880">
    <property type="component" value="Unassembled WGS sequence"/>
</dbReference>
<dbReference type="AlphaFoldDB" id="A0AAW1LSF6"/>
<dbReference type="InterPro" id="IPR036663">
    <property type="entry name" value="Fumarylacetoacetase_C_sf"/>
</dbReference>
<keyword evidence="6" id="KW-0732">Signal</keyword>
<name>A0AAW1LSF6_POPJA</name>
<dbReference type="InterPro" id="IPR002213">
    <property type="entry name" value="UDP_glucos_trans"/>
</dbReference>
<keyword evidence="9" id="KW-1185">Reference proteome</keyword>
<keyword evidence="5" id="KW-0479">Metal-binding</keyword>
<dbReference type="EMBL" id="JASPKY010000107">
    <property type="protein sequence ID" value="KAK9736943.1"/>
    <property type="molecule type" value="Genomic_DNA"/>
</dbReference>
<protein>
    <submittedName>
        <fullName evidence="8">Fumarylacetoacetate (FAA) hydrolase family</fullName>
    </submittedName>
</protein>
<dbReference type="FunFam" id="3.40.50.2000:FF:000050">
    <property type="entry name" value="UDP-glucuronosyltransferase"/>
    <property type="match status" value="1"/>
</dbReference>
<dbReference type="PANTHER" id="PTHR42796">
    <property type="entry name" value="FUMARYLACETOACETATE HYDROLASE DOMAIN-CONTAINING PROTEIN 2A-RELATED"/>
    <property type="match status" value="1"/>
</dbReference>
<evidence type="ECO:0000256" key="3">
    <source>
        <dbReference type="ARBA" id="ARBA00022676"/>
    </source>
</evidence>
<evidence type="ECO:0000313" key="8">
    <source>
        <dbReference type="EMBL" id="KAK9736943.1"/>
    </source>
</evidence>
<keyword evidence="8" id="KW-0378">Hydrolase</keyword>
<dbReference type="Gene3D" id="3.40.50.2000">
    <property type="entry name" value="Glycogen Phosphorylase B"/>
    <property type="match status" value="1"/>
</dbReference>
<accession>A0AAW1LSF6</accession>
<evidence type="ECO:0000313" key="9">
    <source>
        <dbReference type="Proteomes" id="UP001458880"/>
    </source>
</evidence>
<dbReference type="InterPro" id="IPR051121">
    <property type="entry name" value="FAH"/>
</dbReference>
<evidence type="ECO:0000256" key="1">
    <source>
        <dbReference type="ARBA" id="ARBA00009995"/>
    </source>
</evidence>
<dbReference type="Pfam" id="PF00201">
    <property type="entry name" value="UDPGT"/>
    <property type="match status" value="1"/>
</dbReference>
<comment type="similarity">
    <text evidence="2">Belongs to the FAH family.</text>
</comment>
<evidence type="ECO:0000256" key="4">
    <source>
        <dbReference type="ARBA" id="ARBA00022679"/>
    </source>
</evidence>
<dbReference type="GO" id="GO:0006107">
    <property type="term" value="P:oxaloacetate metabolic process"/>
    <property type="evidence" value="ECO:0007669"/>
    <property type="project" value="UniProtKB-ARBA"/>
</dbReference>
<dbReference type="SUPFAM" id="SSF53756">
    <property type="entry name" value="UDP-Glycosyltransferase/glycogen phosphorylase"/>
    <property type="match status" value="1"/>
</dbReference>
<dbReference type="GO" id="GO:0008194">
    <property type="term" value="F:UDP-glycosyltransferase activity"/>
    <property type="evidence" value="ECO:0007669"/>
    <property type="project" value="InterPro"/>
</dbReference>
<evidence type="ECO:0000256" key="6">
    <source>
        <dbReference type="SAM" id="SignalP"/>
    </source>
</evidence>